<protein>
    <recommendedName>
        <fullName evidence="11">C2H2-type domain-containing protein</fullName>
    </recommendedName>
</protein>
<dbReference type="EMBL" id="KN839847">
    <property type="protein sequence ID" value="KIJ64341.1"/>
    <property type="molecule type" value="Genomic_DNA"/>
</dbReference>
<proteinExistence type="inferred from homology"/>
<organism evidence="12 13">
    <name type="scientific">Hydnomerulius pinastri MD-312</name>
    <dbReference type="NCBI Taxonomy" id="994086"/>
    <lineage>
        <taxon>Eukaryota</taxon>
        <taxon>Fungi</taxon>
        <taxon>Dikarya</taxon>
        <taxon>Basidiomycota</taxon>
        <taxon>Agaricomycotina</taxon>
        <taxon>Agaricomycetes</taxon>
        <taxon>Agaricomycetidae</taxon>
        <taxon>Boletales</taxon>
        <taxon>Boletales incertae sedis</taxon>
        <taxon>Leucogyrophana</taxon>
    </lineage>
</organism>
<feature type="domain" description="C2H2-type" evidence="11">
    <location>
        <begin position="383"/>
        <end position="410"/>
    </location>
</feature>
<dbReference type="GO" id="GO:1990526">
    <property type="term" value="C:Ste12p-Dig1p-Dig2p complex"/>
    <property type="evidence" value="ECO:0007669"/>
    <property type="project" value="TreeGrafter"/>
</dbReference>
<dbReference type="Proteomes" id="UP000053820">
    <property type="component" value="Unassembled WGS sequence"/>
</dbReference>
<feature type="domain" description="C2H2-type" evidence="11">
    <location>
        <begin position="353"/>
        <end position="382"/>
    </location>
</feature>
<keyword evidence="5" id="KW-0805">Transcription regulation</keyword>
<evidence type="ECO:0000256" key="9">
    <source>
        <dbReference type="PROSITE-ProRule" id="PRU00042"/>
    </source>
</evidence>
<feature type="region of interest" description="Disordered" evidence="10">
    <location>
        <begin position="599"/>
        <end position="637"/>
    </location>
</feature>
<feature type="compositionally biased region" description="Polar residues" evidence="10">
    <location>
        <begin position="207"/>
        <end position="223"/>
    </location>
</feature>
<keyword evidence="4" id="KW-0862">Zinc</keyword>
<keyword evidence="6" id="KW-0804">Transcription</keyword>
<dbReference type="HOGENOM" id="CLU_004873_1_0_1"/>
<dbReference type="GO" id="GO:0003700">
    <property type="term" value="F:DNA-binding transcription factor activity"/>
    <property type="evidence" value="ECO:0007669"/>
    <property type="project" value="InterPro"/>
</dbReference>
<dbReference type="Pfam" id="PF00096">
    <property type="entry name" value="zf-C2H2"/>
    <property type="match status" value="2"/>
</dbReference>
<evidence type="ECO:0000256" key="8">
    <source>
        <dbReference type="ARBA" id="ARBA00024345"/>
    </source>
</evidence>
<dbReference type="PROSITE" id="PS50157">
    <property type="entry name" value="ZINC_FINGER_C2H2_2"/>
    <property type="match status" value="2"/>
</dbReference>
<accession>A0A0C9WEY5</accession>
<gene>
    <name evidence="12" type="ORF">HYDPIDRAFT_112337</name>
</gene>
<evidence type="ECO:0000259" key="11">
    <source>
        <dbReference type="PROSITE" id="PS50157"/>
    </source>
</evidence>
<keyword evidence="13" id="KW-1185">Reference proteome</keyword>
<dbReference type="Gene3D" id="3.30.160.60">
    <property type="entry name" value="Classic Zinc Finger"/>
    <property type="match status" value="2"/>
</dbReference>
<dbReference type="InterPro" id="IPR003120">
    <property type="entry name" value="Ste12"/>
</dbReference>
<dbReference type="InterPro" id="IPR036236">
    <property type="entry name" value="Znf_C2H2_sf"/>
</dbReference>
<dbReference type="GO" id="GO:0005634">
    <property type="term" value="C:nucleus"/>
    <property type="evidence" value="ECO:0007669"/>
    <property type="project" value="UniProtKB-SubCell"/>
</dbReference>
<dbReference type="FunFam" id="3.30.160.60:FF:002343">
    <property type="entry name" value="Zinc finger protein 33A"/>
    <property type="match status" value="1"/>
</dbReference>
<dbReference type="PROSITE" id="PS00028">
    <property type="entry name" value="ZINC_FINGER_C2H2_1"/>
    <property type="match status" value="2"/>
</dbReference>
<evidence type="ECO:0000313" key="12">
    <source>
        <dbReference type="EMBL" id="KIJ64341.1"/>
    </source>
</evidence>
<dbReference type="SMART" id="SM00355">
    <property type="entry name" value="ZnF_C2H2"/>
    <property type="match status" value="2"/>
</dbReference>
<evidence type="ECO:0000256" key="10">
    <source>
        <dbReference type="SAM" id="MobiDB-lite"/>
    </source>
</evidence>
<evidence type="ECO:0000256" key="1">
    <source>
        <dbReference type="ARBA" id="ARBA00004123"/>
    </source>
</evidence>
<comment type="subcellular location">
    <subcellularLocation>
        <location evidence="1">Nucleus</location>
    </subcellularLocation>
</comment>
<keyword evidence="7" id="KW-0539">Nucleus</keyword>
<dbReference type="AlphaFoldDB" id="A0A0C9WEY5"/>
<dbReference type="OrthoDB" id="1095242at2759"/>
<evidence type="ECO:0000256" key="2">
    <source>
        <dbReference type="ARBA" id="ARBA00022723"/>
    </source>
</evidence>
<evidence type="ECO:0000313" key="13">
    <source>
        <dbReference type="Proteomes" id="UP000053820"/>
    </source>
</evidence>
<keyword evidence="3 9" id="KW-0863">Zinc-finger</keyword>
<dbReference type="GO" id="GO:1990527">
    <property type="term" value="C:Tec1p-Ste12p-Dig1p complex"/>
    <property type="evidence" value="ECO:0007669"/>
    <property type="project" value="TreeGrafter"/>
</dbReference>
<dbReference type="PANTHER" id="PTHR47427:SF1">
    <property type="entry name" value="PROTEIN STE12"/>
    <property type="match status" value="1"/>
</dbReference>
<sequence>MKKFEEGVFSDLRNLKPGVDASLEEPKSLFLDLLFKYQCIRTQKKQKVFYWFSVPHDRLFLDALERDLKREKMGLEPTTVITGEPALSFTYEPQRSLYEQFSKAQGGRDGEGDLEAALRVADEAALSHSVGEHGALPQEVLHTANNLDQSSKDRTLGNPRIDGTGLSQLPSTVRRPNMPFMPFSIFEGSPTYKQRRKKPVNKVHSANPDSVNRSSSDESNQSPDDAFGVGVGYGPRDRGMTAADMFISQARGEQEASARLRKEAVHQVYDPVTPGTPSVEFSQNSSRLTPSLSSMSVNNGAYAGYSQHSDDQGQRLSHTHFRATSDDATLPAFSPDTEIPSTVTGKPVTSKAFVCPLFSCGRLFKRMEHLKRHVRTHTMERPYQCERCKKRFSRSDNLNQHLRIHARADGNDIGSGELGSFDADVESEGTDESDFERIALVSSMSFPTGVEGLPDMDMCEVEVAGHVHEVQGDEEGLVAAAGLVHTPNFDNGDSERTFRNAYYSQDISGVADIGNPNGDPAHFTSFHSVDGSDMSWASLSHSPEIPDSVPSYNGEPIMASLSAPSHRLEFDNVSLHRSVMTSGGAGPIRRHRSMTPSLVRGFDRGQSIPPARGYHPYASVSVSHSRTNSNHSSPSSLAHPLDISAIPSMSLSDNAFSAQPRCFSSAPMDHALHTSLGLDGLDSVFSDNMPLYEDAPFDLAHSYSAPSFDTIIMVSGA</sequence>
<dbReference type="Pfam" id="PF02200">
    <property type="entry name" value="STE"/>
    <property type="match status" value="1"/>
</dbReference>
<evidence type="ECO:0000256" key="7">
    <source>
        <dbReference type="ARBA" id="ARBA00023242"/>
    </source>
</evidence>
<feature type="region of interest" description="Disordered" evidence="10">
    <location>
        <begin position="144"/>
        <end position="230"/>
    </location>
</feature>
<comment type="similarity">
    <text evidence="8">Belongs to the STE12 transcription factor family.</text>
</comment>
<feature type="compositionally biased region" description="Low complexity" evidence="10">
    <location>
        <begin position="619"/>
        <end position="636"/>
    </location>
</feature>
<dbReference type="InterPro" id="IPR052127">
    <property type="entry name" value="STE12_transcription_factor"/>
</dbReference>
<dbReference type="PANTHER" id="PTHR47427">
    <property type="entry name" value="PROTEIN STE12"/>
    <property type="match status" value="1"/>
</dbReference>
<evidence type="ECO:0000256" key="3">
    <source>
        <dbReference type="ARBA" id="ARBA00022771"/>
    </source>
</evidence>
<keyword evidence="2" id="KW-0479">Metal-binding</keyword>
<reference evidence="12 13" key="1">
    <citation type="submission" date="2014-04" db="EMBL/GenBank/DDBJ databases">
        <title>Evolutionary Origins and Diversification of the Mycorrhizal Mutualists.</title>
        <authorList>
            <consortium name="DOE Joint Genome Institute"/>
            <consortium name="Mycorrhizal Genomics Consortium"/>
            <person name="Kohler A."/>
            <person name="Kuo A."/>
            <person name="Nagy L.G."/>
            <person name="Floudas D."/>
            <person name="Copeland A."/>
            <person name="Barry K.W."/>
            <person name="Cichocki N."/>
            <person name="Veneault-Fourrey C."/>
            <person name="LaButti K."/>
            <person name="Lindquist E.A."/>
            <person name="Lipzen A."/>
            <person name="Lundell T."/>
            <person name="Morin E."/>
            <person name="Murat C."/>
            <person name="Riley R."/>
            <person name="Ohm R."/>
            <person name="Sun H."/>
            <person name="Tunlid A."/>
            <person name="Henrissat B."/>
            <person name="Grigoriev I.V."/>
            <person name="Hibbett D.S."/>
            <person name="Martin F."/>
        </authorList>
    </citation>
    <scope>NUCLEOTIDE SEQUENCE [LARGE SCALE GENOMIC DNA]</scope>
    <source>
        <strain evidence="12 13">MD-312</strain>
    </source>
</reference>
<dbReference type="InterPro" id="IPR013087">
    <property type="entry name" value="Znf_C2H2_type"/>
</dbReference>
<name>A0A0C9WEY5_9AGAM</name>
<evidence type="ECO:0000256" key="4">
    <source>
        <dbReference type="ARBA" id="ARBA00022833"/>
    </source>
</evidence>
<evidence type="ECO:0000256" key="6">
    <source>
        <dbReference type="ARBA" id="ARBA00023163"/>
    </source>
</evidence>
<dbReference type="SUPFAM" id="SSF57667">
    <property type="entry name" value="beta-beta-alpha zinc fingers"/>
    <property type="match status" value="1"/>
</dbReference>
<dbReference type="SMART" id="SM00424">
    <property type="entry name" value="STE"/>
    <property type="match status" value="1"/>
</dbReference>
<dbReference type="GO" id="GO:0008270">
    <property type="term" value="F:zinc ion binding"/>
    <property type="evidence" value="ECO:0007669"/>
    <property type="project" value="UniProtKB-KW"/>
</dbReference>
<evidence type="ECO:0000256" key="5">
    <source>
        <dbReference type="ARBA" id="ARBA00023015"/>
    </source>
</evidence>